<reference evidence="1 2" key="1">
    <citation type="submission" date="2012-01" db="EMBL/GenBank/DDBJ databases">
        <title>The Genome Sequence of Odoribacter laneus YIT 12061.</title>
        <authorList>
            <consortium name="The Broad Institute Genome Sequencing Platform"/>
            <person name="Earl A."/>
            <person name="Ward D."/>
            <person name="Feldgarden M."/>
            <person name="Gevers D."/>
            <person name="Morotomi M."/>
            <person name="Young S.K."/>
            <person name="Zeng Q."/>
            <person name="Gargeya S."/>
            <person name="Fitzgerald M."/>
            <person name="Haas B."/>
            <person name="Abouelleil A."/>
            <person name="Alvarado L."/>
            <person name="Arachchi H.M."/>
            <person name="Berlin A."/>
            <person name="Chapman S.B."/>
            <person name="Gearin G."/>
            <person name="Goldberg J."/>
            <person name="Griggs A."/>
            <person name="Gujja S."/>
            <person name="Hansen M."/>
            <person name="Heiman D."/>
            <person name="Howarth C."/>
            <person name="Larimer J."/>
            <person name="Lui A."/>
            <person name="MacDonald P.J.P."/>
            <person name="McCowen C."/>
            <person name="Montmayeur A."/>
            <person name="Murphy C."/>
            <person name="Neiman D."/>
            <person name="Pearson M."/>
            <person name="Priest M."/>
            <person name="Roberts A."/>
            <person name="Saif S."/>
            <person name="Shea T."/>
            <person name="Sisk P."/>
            <person name="Stolte C."/>
            <person name="Sykes S."/>
            <person name="Wortman J."/>
            <person name="Nusbaum C."/>
            <person name="Birren B."/>
        </authorList>
    </citation>
    <scope>NUCLEOTIDE SEQUENCE [LARGE SCALE GENOMIC DNA]</scope>
    <source>
        <strain evidence="1 2">YIT 12061</strain>
    </source>
</reference>
<dbReference type="CDD" id="cd13120">
    <property type="entry name" value="BF2867_like_N"/>
    <property type="match status" value="1"/>
</dbReference>
<dbReference type="HOGENOM" id="CLU_473951_0_0_10"/>
<proteinExistence type="predicted"/>
<dbReference type="GeneID" id="98068694"/>
<dbReference type="EMBL" id="ADMC01000017">
    <property type="protein sequence ID" value="EHP48743.1"/>
    <property type="molecule type" value="Genomic_DNA"/>
</dbReference>
<evidence type="ECO:0008006" key="3">
    <source>
        <dbReference type="Google" id="ProtNLM"/>
    </source>
</evidence>
<dbReference type="Proteomes" id="UP000004892">
    <property type="component" value="Unassembled WGS sequence"/>
</dbReference>
<organism evidence="1 2">
    <name type="scientific">Odoribacter laneus YIT 12061</name>
    <dbReference type="NCBI Taxonomy" id="742817"/>
    <lineage>
        <taxon>Bacteria</taxon>
        <taxon>Pseudomonadati</taxon>
        <taxon>Bacteroidota</taxon>
        <taxon>Bacteroidia</taxon>
        <taxon>Bacteroidales</taxon>
        <taxon>Odoribacteraceae</taxon>
        <taxon>Odoribacter</taxon>
    </lineage>
</organism>
<accession>H1DFS0</accession>
<dbReference type="PATRIC" id="fig|742817.3.peg.1174"/>
<dbReference type="Gene3D" id="2.160.20.110">
    <property type="match status" value="1"/>
</dbReference>
<sequence length="575" mass="64228">MKIKIIDICIMGLLLLRLLTGCNKEYGRDDALRTDNNYLAIEGEIVGTNLSTRALTDVLGSCRSFEVGDEIGFYSFHENGCNMSRNDHFAAGDPVEYMRNVRLTYSDIAGTKKFISTEIENVVMNTLGLTFAYYPYSDEEMPEDGYVKQNGANYEPLGKHDHYIHIFDSNNQVKDLLTATKRQYSNVNYMFGHQFSMVLLFLGDGFSPEQNEESLTVYLTEHIIGAHVTREWRESVPPDRFTFTVDRIPLDYSLDIGYSSFKAFKRGEYILPGTTESRIAYSVILPYGTEIDYIQVMDKNGNLQKVKATTLPELESGWIYPATIRMSDGLVPTLYPHEIIPWGDPIEIKVDKLPGIYSSEEFEKWLGLYNKNVDVLHTITGADFTELEKYGTYDAGEGWIFYIRDSIDCSRIESTTGTLITKLVDGVTIDGGRHQIKNIMLDLKGEEPIVGMGLIGEITGGRLWNLRLYFPTVRYQGVKPSGCIAAVISGGQITNCTVREAAMLCRETVGVLVGEITDGAVDDCKFHGVVQAAVPAGLVPEYLGVVGKWSGGTFGTIINSVKFIELESDFNQKGE</sequence>
<gene>
    <name evidence="1" type="ORF">HMPREF9449_01106</name>
</gene>
<evidence type="ECO:0000313" key="2">
    <source>
        <dbReference type="Proteomes" id="UP000004892"/>
    </source>
</evidence>
<dbReference type="RefSeq" id="WP_009136254.1">
    <property type="nucleotide sequence ID" value="NZ_JH594596.1"/>
</dbReference>
<keyword evidence="2" id="KW-1185">Reference proteome</keyword>
<dbReference type="eggNOG" id="ENOG5032PAF">
    <property type="taxonomic scope" value="Bacteria"/>
</dbReference>
<protein>
    <recommendedName>
        <fullName evidence="3">GLUG domain-containing protein</fullName>
    </recommendedName>
</protein>
<comment type="caution">
    <text evidence="1">The sequence shown here is derived from an EMBL/GenBank/DDBJ whole genome shotgun (WGS) entry which is preliminary data.</text>
</comment>
<evidence type="ECO:0000313" key="1">
    <source>
        <dbReference type="EMBL" id="EHP48743.1"/>
    </source>
</evidence>
<name>H1DFS0_9BACT</name>
<dbReference type="STRING" id="742817.HMPREF9449_01106"/>
<dbReference type="AlphaFoldDB" id="H1DFS0"/>
<dbReference type="InterPro" id="IPR042278">
    <property type="entry name" value="Mfa-like_1_N"/>
</dbReference>
<dbReference type="Gene3D" id="2.60.40.2620">
    <property type="entry name" value="Fimbrillin-like"/>
    <property type="match status" value="1"/>
</dbReference>